<comment type="caution">
    <text evidence="1">The sequence shown here is derived from an EMBL/GenBank/DDBJ whole genome shotgun (WGS) entry which is preliminary data.</text>
</comment>
<organism evidence="1 2">
    <name type="scientific">Micromonospora parathelypteridis</name>
    <dbReference type="NCBI Taxonomy" id="1839617"/>
    <lineage>
        <taxon>Bacteria</taxon>
        <taxon>Bacillati</taxon>
        <taxon>Actinomycetota</taxon>
        <taxon>Actinomycetes</taxon>
        <taxon>Micromonosporales</taxon>
        <taxon>Micromonosporaceae</taxon>
        <taxon>Micromonospora</taxon>
    </lineage>
</organism>
<reference evidence="1 2" key="1">
    <citation type="submission" date="2020-08" db="EMBL/GenBank/DDBJ databases">
        <title>Sequencing the genomes of 1000 actinobacteria strains.</title>
        <authorList>
            <person name="Klenk H.-P."/>
        </authorList>
    </citation>
    <scope>NUCLEOTIDE SEQUENCE [LARGE SCALE GENOMIC DNA]</scope>
    <source>
        <strain evidence="1 2">DSM 103125</strain>
    </source>
</reference>
<evidence type="ECO:0000313" key="1">
    <source>
        <dbReference type="EMBL" id="MBB5481044.1"/>
    </source>
</evidence>
<dbReference type="RefSeq" id="WP_184185886.1">
    <property type="nucleotide sequence ID" value="NZ_BMNF01000004.1"/>
</dbReference>
<accession>A0A840W4T8</accession>
<dbReference type="EMBL" id="JACHDP010000001">
    <property type="protein sequence ID" value="MBB5481044.1"/>
    <property type="molecule type" value="Genomic_DNA"/>
</dbReference>
<protein>
    <submittedName>
        <fullName evidence="1">Uncharacterized protein</fullName>
    </submittedName>
</protein>
<keyword evidence="2" id="KW-1185">Reference proteome</keyword>
<dbReference type="Proteomes" id="UP000586947">
    <property type="component" value="Unassembled WGS sequence"/>
</dbReference>
<gene>
    <name evidence="1" type="ORF">HNR20_005549</name>
</gene>
<sequence>MSPSLRWLIMVVAWVVAAAGVLLGIRLATNAHAEDTVAAVPSATALDANSTSSTASADRRLAGSTRLVALEPTTLLDSRRQGGFANGTEVSVPMPPLPAGTRDVLVQVSILAATGPGQVTLGSADEKVTVLNVAKAKTQQSATAVGRLSDDGTLRAGVTSGGDLLVRLVGAFEPAERSDVGRIVPAVPTQVVRLVPKKDGKLTSFALADVPQLATAGPVSAILLQVSADVGVHGGFVSAGTSATGLNQTVYWSATAGGDRTRGGLLFVPVSEGKVFLRYEAGTELRADLVGYVTGAGAPLEVAGLVVPAPPRTPATAPVRAAAKSSVDVPVGVSGGPGDVPAERIAAALVTVTATGEGAGEVTVRQPGTSDGASPTLITLKGTARSASILVATTDAAVSIDSAVDASVTVTARALVLSR</sequence>
<dbReference type="AlphaFoldDB" id="A0A840W4T8"/>
<evidence type="ECO:0000313" key="2">
    <source>
        <dbReference type="Proteomes" id="UP000586947"/>
    </source>
</evidence>
<proteinExistence type="predicted"/>
<name>A0A840W4T8_9ACTN</name>